<keyword evidence="1" id="KW-0732">Signal</keyword>
<name>A0ABW3GPR1_9FLAO</name>
<dbReference type="InterPro" id="IPR029030">
    <property type="entry name" value="Caspase-like_dom_sf"/>
</dbReference>
<evidence type="ECO:0000313" key="3">
    <source>
        <dbReference type="EMBL" id="MFD0932473.1"/>
    </source>
</evidence>
<dbReference type="CDD" id="cd02258">
    <property type="entry name" value="Peptidase_C25_N"/>
    <property type="match status" value="1"/>
</dbReference>
<dbReference type="InterPro" id="IPR029031">
    <property type="entry name" value="Gingipain_N_sf"/>
</dbReference>
<dbReference type="SUPFAM" id="SSF52129">
    <property type="entry name" value="Caspase-like"/>
    <property type="match status" value="1"/>
</dbReference>
<dbReference type="EMBL" id="JBHTIV010000007">
    <property type="protein sequence ID" value="MFD0932473.1"/>
    <property type="molecule type" value="Genomic_DNA"/>
</dbReference>
<sequence length="1276" mass="142855">MRIVFFLTFIFIYANISAQGGKVNINWGDNNIIAKKNKADIDFNQLDIVHFNYYPNDAYLEYTHFVDIYSNSLSLTNINSEVVSDDIKKNIKNIPEQIEFTSSRVAGSQGKKTLLKLNPFFYKNNEVHKVISFDFVTSQNSSSDSFEMKSNSNGSSKSIINSIFSSGEVRKFYVEETGVYRLDFSFLRTLGINDSSIPTGNLKIFGHGGGMLPLVNQDNEYFDPPELSIQVFDGGDGTFDQGDYALFYATGTEGWSEENETNLNLYADRSYYYLSVDSGGGKRMTALNQPIGSASTVITEFDEYQFYEVDETSLSLVGRRWFGDRFDIETERTYEFNFPNLVQTQPVQLDVRVGAISPVRSSFDVSVNSNVIDNILILQTGSNLPSRGNSLQTQVNSNSDDISVTLSYNKNGNPGANGFLDFVSIQARRELIADEGQFKFKNNDVSTLPGIGEYVIQNASEVTQVWEITDPINPTFTSNQDQAPVFSFKSPLGSVREFQAVTSSFLQPRVEPGNISVTNQNIKGTILRNGQGQFQDLDYLIITQSNFLSAANRLAQYRRDNDGLVVKTLAVEDIYEEFNSGKQDIGAIRNLINYIYDNASSTENRIKFLGIIGDASVDYKNRLQGNTSIVPAYQNLGSFSTTVSSFMSDDYFVMMDPSEGNVDDGGLMDLAVGRILADTPQRANAMVDKIISSEQKEAYAQWRNNFVLISDDANTESDFRNQRRLDELGDVISDNKPTVNVKKIHSDAFQQVTSAGGDRYPDVNDAISDAIELGASVVNYFGHGGEDGLAQERIVTQTNVQNWRNPDRYTCFVTVTCEFTKFDNPLRMTGGELTFWNENGGASSLVTTTRAISVTAGVNFNQAFAPFLFDFVNNEETIAQSVARAKQELSGNGKRIVFFIGDPVMRLPLPRSRIELTRINNIPIAQFSDTLQALGKYKFEGQIVDENNQRLQDFSGDLSATIFDKRIERQTLGNDGTRINGQLAILDFTTLGENLFIGQASVENGEFEFEFVLPKDTRLPVDFGKVSLYSSSLTGFEEYSGYNTSLLVGGLNEDAPEDNDGPLIKLYMNDENFVNGGITDDEPYILALLEDENGINTAGGIGHDIVGILDGDEANPIILNEYYEADRDDFTKGKVYYRLRDLEEGEHTLSIKAWDVYNNSQTQDINFIVTGNDELKITRVLNYPNPFIDYTEFWFNHNRPFEPLEVMIQVFTVSGKLVWTKNQIANTSGFLFRDLSWDGRDDFGAKIGKGVYVYKLTVKSTLTNHKVEKYEKLVIL</sequence>
<feature type="domain" description="Gingipain" evidence="2">
    <location>
        <begin position="539"/>
        <end position="907"/>
    </location>
</feature>
<dbReference type="RefSeq" id="WP_379657794.1">
    <property type="nucleotide sequence ID" value="NZ_JBHTIV010000007.1"/>
</dbReference>
<keyword evidence="4" id="KW-1185">Reference proteome</keyword>
<dbReference type="NCBIfam" id="NF033707">
    <property type="entry name" value="T9SS_sortase"/>
    <property type="match status" value="1"/>
</dbReference>
<dbReference type="Proteomes" id="UP001597049">
    <property type="component" value="Unassembled WGS sequence"/>
</dbReference>
<dbReference type="Gene3D" id="3.40.50.10390">
    <property type="entry name" value="Gingipain r, domain 1"/>
    <property type="match status" value="1"/>
</dbReference>
<reference evidence="4" key="1">
    <citation type="journal article" date="2019" name="Int. J. Syst. Evol. Microbiol.">
        <title>The Global Catalogue of Microorganisms (GCM) 10K type strain sequencing project: providing services to taxonomists for standard genome sequencing and annotation.</title>
        <authorList>
            <consortium name="The Broad Institute Genomics Platform"/>
            <consortium name="The Broad Institute Genome Sequencing Center for Infectious Disease"/>
            <person name="Wu L."/>
            <person name="Ma J."/>
        </authorList>
    </citation>
    <scope>NUCLEOTIDE SEQUENCE [LARGE SCALE GENOMIC DNA]</scope>
    <source>
        <strain evidence="4">CCUG 56752</strain>
    </source>
</reference>
<dbReference type="Gene3D" id="3.40.50.1460">
    <property type="match status" value="1"/>
</dbReference>
<protein>
    <submittedName>
        <fullName evidence="3">Type IX secretion system sortase PorU</fullName>
    </submittedName>
</protein>
<dbReference type="NCBIfam" id="TIGR04183">
    <property type="entry name" value="Por_Secre_tail"/>
    <property type="match status" value="1"/>
</dbReference>
<comment type="caution">
    <text evidence="3">The sequence shown here is derived from an EMBL/GenBank/DDBJ whole genome shotgun (WGS) entry which is preliminary data.</text>
</comment>
<gene>
    <name evidence="3" type="primary">porU</name>
    <name evidence="3" type="ORF">ACFQ0R_07670</name>
</gene>
<evidence type="ECO:0000256" key="1">
    <source>
        <dbReference type="ARBA" id="ARBA00022729"/>
    </source>
</evidence>
<dbReference type="Pfam" id="PF01364">
    <property type="entry name" value="Peptidase_C25"/>
    <property type="match status" value="1"/>
</dbReference>
<organism evidence="3 4">
    <name type="scientific">Psychroflexus salinarum</name>
    <dbReference type="NCBI Taxonomy" id="546024"/>
    <lineage>
        <taxon>Bacteria</taxon>
        <taxon>Pseudomonadati</taxon>
        <taxon>Bacteroidota</taxon>
        <taxon>Flavobacteriia</taxon>
        <taxon>Flavobacteriales</taxon>
        <taxon>Flavobacteriaceae</taxon>
        <taxon>Psychroflexus</taxon>
    </lineage>
</organism>
<evidence type="ECO:0000313" key="4">
    <source>
        <dbReference type="Proteomes" id="UP001597049"/>
    </source>
</evidence>
<proteinExistence type="predicted"/>
<accession>A0ABW3GPR1</accession>
<dbReference type="InterPro" id="IPR001769">
    <property type="entry name" value="Gingipain"/>
</dbReference>
<dbReference type="InterPro" id="IPR026444">
    <property type="entry name" value="Secre_tail"/>
</dbReference>
<evidence type="ECO:0000259" key="2">
    <source>
        <dbReference type="Pfam" id="PF01364"/>
    </source>
</evidence>
<dbReference type="Gene3D" id="2.60.40.4070">
    <property type="match status" value="1"/>
</dbReference>